<evidence type="ECO:0000256" key="2">
    <source>
        <dbReference type="SAM" id="Coils"/>
    </source>
</evidence>
<dbReference type="AlphaFoldDB" id="A0A671MIV5"/>
<keyword evidence="4" id="KW-1185">Reference proteome</keyword>
<evidence type="ECO:0000313" key="3">
    <source>
        <dbReference type="Ensembl" id="ENSSANP00000031757.1"/>
    </source>
</evidence>
<protein>
    <submittedName>
        <fullName evidence="3">Uncharacterized protein</fullName>
    </submittedName>
</protein>
<organism evidence="3 4">
    <name type="scientific">Sinocyclocheilus anshuiensis</name>
    <dbReference type="NCBI Taxonomy" id="1608454"/>
    <lineage>
        <taxon>Eukaryota</taxon>
        <taxon>Metazoa</taxon>
        <taxon>Chordata</taxon>
        <taxon>Craniata</taxon>
        <taxon>Vertebrata</taxon>
        <taxon>Euteleostomi</taxon>
        <taxon>Actinopterygii</taxon>
        <taxon>Neopterygii</taxon>
        <taxon>Teleostei</taxon>
        <taxon>Ostariophysi</taxon>
        <taxon>Cypriniformes</taxon>
        <taxon>Cyprinidae</taxon>
        <taxon>Cyprininae</taxon>
        <taxon>Sinocyclocheilus</taxon>
    </lineage>
</organism>
<dbReference type="PANTHER" id="PTHR24200:SF14">
    <property type="entry name" value="MICROTUBULE-ASSOCIATED TUMOR SUPPRESSOR CANDIDATE 2"/>
    <property type="match status" value="1"/>
</dbReference>
<dbReference type="InterPro" id="IPR051293">
    <property type="entry name" value="MTUS1/CCDC69"/>
</dbReference>
<reference evidence="3" key="1">
    <citation type="submission" date="2025-08" db="UniProtKB">
        <authorList>
            <consortium name="Ensembl"/>
        </authorList>
    </citation>
    <scope>IDENTIFICATION</scope>
</reference>
<dbReference type="Proteomes" id="UP000472260">
    <property type="component" value="Unassembled WGS sequence"/>
</dbReference>
<proteinExistence type="predicted"/>
<dbReference type="GO" id="GO:0005634">
    <property type="term" value="C:nucleus"/>
    <property type="evidence" value="ECO:0007669"/>
    <property type="project" value="TreeGrafter"/>
</dbReference>
<keyword evidence="1 2" id="KW-0175">Coiled coil</keyword>
<feature type="coiled-coil region" evidence="2">
    <location>
        <begin position="16"/>
        <end position="85"/>
    </location>
</feature>
<evidence type="ECO:0000313" key="4">
    <source>
        <dbReference type="Proteomes" id="UP000472260"/>
    </source>
</evidence>
<dbReference type="GO" id="GO:0008017">
    <property type="term" value="F:microtubule binding"/>
    <property type="evidence" value="ECO:0007669"/>
    <property type="project" value="TreeGrafter"/>
</dbReference>
<reference evidence="3" key="2">
    <citation type="submission" date="2025-09" db="UniProtKB">
        <authorList>
            <consortium name="Ensembl"/>
        </authorList>
    </citation>
    <scope>IDENTIFICATION</scope>
</reference>
<sequence length="189" mass="22007">MKNQQIHQQELKISELEKMAQKNVMLEERIRVLQQQNEDLKDRIDRNLAMSRQLSEENANLQVNVEKESNEKKRLSRTNEELLWRLQSDEPFWKYTSFVSSALMDLALGLALRFSVRTGHHGACSPTFTYGLKLFQRLIKTTYIPVLLGICLLKGKSPTSSPLCKLNTPNRKTQEDLYRQVKDGQQPFK</sequence>
<dbReference type="Ensembl" id="ENSSANT00000033811.1">
    <property type="protein sequence ID" value="ENSSANP00000031757.1"/>
    <property type="gene ID" value="ENSSANG00000016213.1"/>
</dbReference>
<accession>A0A671MIV5</accession>
<name>A0A671MIV5_9TELE</name>
<evidence type="ECO:0000256" key="1">
    <source>
        <dbReference type="ARBA" id="ARBA00023054"/>
    </source>
</evidence>
<dbReference type="GO" id="GO:0005737">
    <property type="term" value="C:cytoplasm"/>
    <property type="evidence" value="ECO:0007669"/>
    <property type="project" value="TreeGrafter"/>
</dbReference>
<dbReference type="PANTHER" id="PTHR24200">
    <property type="entry name" value="TOUCAN, ISOFORM A"/>
    <property type="match status" value="1"/>
</dbReference>